<reference evidence="5" key="3">
    <citation type="submission" date="2025-08" db="UniProtKB">
        <authorList>
            <consortium name="Ensembl"/>
        </authorList>
    </citation>
    <scope>IDENTIFICATION</scope>
</reference>
<protein>
    <recommendedName>
        <fullName evidence="7">SPRY-associated domain-containing protein</fullName>
    </recommendedName>
</protein>
<feature type="region of interest" description="Disordered" evidence="3">
    <location>
        <begin position="103"/>
        <end position="180"/>
    </location>
</feature>
<reference evidence="5" key="4">
    <citation type="submission" date="2025-09" db="UniProtKB">
        <authorList>
            <consortium name="Ensembl"/>
        </authorList>
    </citation>
    <scope>IDENTIFICATION</scope>
</reference>
<evidence type="ECO:0000256" key="2">
    <source>
        <dbReference type="ARBA" id="ARBA00022737"/>
    </source>
</evidence>
<dbReference type="InParanoid" id="A0A3B1IH50"/>
<reference evidence="6" key="1">
    <citation type="submission" date="2013-03" db="EMBL/GenBank/DDBJ databases">
        <authorList>
            <person name="Jeffery W."/>
            <person name="Warren W."/>
            <person name="Wilson R.K."/>
        </authorList>
    </citation>
    <scope>NUCLEOTIDE SEQUENCE</scope>
    <source>
        <strain evidence="6">female</strain>
    </source>
</reference>
<feature type="compositionally biased region" description="Basic and acidic residues" evidence="3">
    <location>
        <begin position="170"/>
        <end position="180"/>
    </location>
</feature>
<dbReference type="SMART" id="SM00368">
    <property type="entry name" value="LRR_RI"/>
    <property type="match status" value="2"/>
</dbReference>
<keyword evidence="1" id="KW-0433">Leucine-rich repeat</keyword>
<keyword evidence="2" id="KW-0677">Repeat</keyword>
<dbReference type="Ensembl" id="ENSAMXT00000048070.1">
    <property type="protein sequence ID" value="ENSAMXP00000028885.1"/>
    <property type="gene ID" value="ENSAMXG00000033595.1"/>
</dbReference>
<feature type="compositionally biased region" description="Polar residues" evidence="3">
    <location>
        <begin position="103"/>
        <end position="132"/>
    </location>
</feature>
<keyword evidence="6" id="KW-1185">Reference proteome</keyword>
<evidence type="ECO:0000256" key="3">
    <source>
        <dbReference type="SAM" id="MobiDB-lite"/>
    </source>
</evidence>
<dbReference type="InterPro" id="IPR032675">
    <property type="entry name" value="LRR_dom_sf"/>
</dbReference>
<feature type="chain" id="PRO_5017254405" description="SPRY-associated domain-containing protein" evidence="4">
    <location>
        <begin position="21"/>
        <end position="180"/>
    </location>
</feature>
<evidence type="ECO:0008006" key="7">
    <source>
        <dbReference type="Google" id="ProtNLM"/>
    </source>
</evidence>
<evidence type="ECO:0000313" key="6">
    <source>
        <dbReference type="Proteomes" id="UP000018467"/>
    </source>
</evidence>
<feature type="signal peptide" evidence="4">
    <location>
        <begin position="1"/>
        <end position="20"/>
    </location>
</feature>
<dbReference type="InterPro" id="IPR051261">
    <property type="entry name" value="NLR"/>
</dbReference>
<dbReference type="GeneTree" id="ENSGT00960000188268"/>
<keyword evidence="4" id="KW-0732">Signal</keyword>
<dbReference type="AlphaFoldDB" id="A0A3B1IH50"/>
<proteinExistence type="predicted"/>
<dbReference type="SUPFAM" id="SSF52047">
    <property type="entry name" value="RNI-like"/>
    <property type="match status" value="1"/>
</dbReference>
<dbReference type="Bgee" id="ENSAMXG00000033595">
    <property type="expression patterns" value="Expressed in embryo and 2 other cell types or tissues"/>
</dbReference>
<name>A0A3B1IH50_ASTMX</name>
<evidence type="ECO:0000313" key="5">
    <source>
        <dbReference type="Ensembl" id="ENSAMXP00000028885.1"/>
    </source>
</evidence>
<dbReference type="Gene3D" id="3.80.10.10">
    <property type="entry name" value="Ribonuclease Inhibitor"/>
    <property type="match status" value="1"/>
</dbReference>
<dbReference type="PANTHER" id="PTHR24106">
    <property type="entry name" value="NACHT, LRR AND CARD DOMAINS-CONTAINING"/>
    <property type="match status" value="1"/>
</dbReference>
<dbReference type="Proteomes" id="UP000018467">
    <property type="component" value="Unassembled WGS sequence"/>
</dbReference>
<reference evidence="6" key="2">
    <citation type="journal article" date="2014" name="Nat. Commun.">
        <title>The cavefish genome reveals candidate genes for eye loss.</title>
        <authorList>
            <person name="McGaugh S.E."/>
            <person name="Gross J.B."/>
            <person name="Aken B."/>
            <person name="Blin M."/>
            <person name="Borowsky R."/>
            <person name="Chalopin D."/>
            <person name="Hinaux H."/>
            <person name="Jeffery W.R."/>
            <person name="Keene A."/>
            <person name="Ma L."/>
            <person name="Minx P."/>
            <person name="Murphy D."/>
            <person name="O'Quin K.E."/>
            <person name="Retaux S."/>
            <person name="Rohner N."/>
            <person name="Searle S.M."/>
            <person name="Stahl B.A."/>
            <person name="Tabin C."/>
            <person name="Volff J.N."/>
            <person name="Yoshizawa M."/>
            <person name="Warren W.C."/>
        </authorList>
    </citation>
    <scope>NUCLEOTIDE SEQUENCE [LARGE SCALE GENOMIC DNA]</scope>
    <source>
        <strain evidence="6">female</strain>
    </source>
</reference>
<evidence type="ECO:0000256" key="4">
    <source>
        <dbReference type="SAM" id="SignalP"/>
    </source>
</evidence>
<sequence>NSLDFISFSVLLFLMDYHFSLRLGGCNLSEKSCADLASALSSNSSTLRELNLSINELQDSGVKLLSAGLKNPHCKLEKLKASHLHTLTHTDSHAYNLFHTHTQGKAANSTRPDSTSLQGSRNGAGKGTTTTDGPTRRAGSTGGGTRRSLRVPGRAGLRTLGTPTYRSRRRELQRLDAHGV</sequence>
<organism evidence="5 6">
    <name type="scientific">Astyanax mexicanus</name>
    <name type="common">Blind cave fish</name>
    <name type="synonym">Astyanax fasciatus mexicanus</name>
    <dbReference type="NCBI Taxonomy" id="7994"/>
    <lineage>
        <taxon>Eukaryota</taxon>
        <taxon>Metazoa</taxon>
        <taxon>Chordata</taxon>
        <taxon>Craniata</taxon>
        <taxon>Vertebrata</taxon>
        <taxon>Euteleostomi</taxon>
        <taxon>Actinopterygii</taxon>
        <taxon>Neopterygii</taxon>
        <taxon>Teleostei</taxon>
        <taxon>Ostariophysi</taxon>
        <taxon>Characiformes</taxon>
        <taxon>Characoidei</taxon>
        <taxon>Acestrorhamphidae</taxon>
        <taxon>Acestrorhamphinae</taxon>
        <taxon>Astyanax</taxon>
    </lineage>
</organism>
<evidence type="ECO:0000256" key="1">
    <source>
        <dbReference type="ARBA" id="ARBA00022614"/>
    </source>
</evidence>
<accession>A0A3B1IH50</accession>